<accession>A0A8H4RIR7</accession>
<dbReference type="PANTHER" id="PTHR24346">
    <property type="entry name" value="MAP/MICROTUBULE AFFINITY-REGULATING KINASE"/>
    <property type="match status" value="1"/>
</dbReference>
<evidence type="ECO:0000256" key="4">
    <source>
        <dbReference type="ARBA" id="ARBA00022741"/>
    </source>
</evidence>
<dbReference type="OrthoDB" id="1668230at2759"/>
<evidence type="ECO:0000256" key="6">
    <source>
        <dbReference type="ARBA" id="ARBA00022840"/>
    </source>
</evidence>
<organism evidence="9 10">
    <name type="scientific">Cudoniella acicularis</name>
    <dbReference type="NCBI Taxonomy" id="354080"/>
    <lineage>
        <taxon>Eukaryota</taxon>
        <taxon>Fungi</taxon>
        <taxon>Dikarya</taxon>
        <taxon>Ascomycota</taxon>
        <taxon>Pezizomycotina</taxon>
        <taxon>Leotiomycetes</taxon>
        <taxon>Helotiales</taxon>
        <taxon>Tricladiaceae</taxon>
        <taxon>Cudoniella</taxon>
    </lineage>
</organism>
<feature type="compositionally biased region" description="Basic and acidic residues" evidence="7">
    <location>
        <begin position="34"/>
        <end position="100"/>
    </location>
</feature>
<dbReference type="Gene3D" id="1.10.510.10">
    <property type="entry name" value="Transferase(Phosphotransferase) domain 1"/>
    <property type="match status" value="1"/>
</dbReference>
<dbReference type="PROSITE" id="PS50011">
    <property type="entry name" value="PROTEIN_KINASE_DOM"/>
    <property type="match status" value="1"/>
</dbReference>
<dbReference type="AlphaFoldDB" id="A0A8H4RIR7"/>
<gene>
    <name evidence="9" type="ORF">G7Y89_g7717</name>
</gene>
<feature type="region of interest" description="Disordered" evidence="7">
    <location>
        <begin position="29"/>
        <end position="100"/>
    </location>
</feature>
<dbReference type="Pfam" id="PF00069">
    <property type="entry name" value="Pkinase"/>
    <property type="match status" value="1"/>
</dbReference>
<reference evidence="9 10" key="1">
    <citation type="submission" date="2020-03" db="EMBL/GenBank/DDBJ databases">
        <title>Draft Genome Sequence of Cudoniella acicularis.</title>
        <authorList>
            <person name="Buettner E."/>
            <person name="Kellner H."/>
        </authorList>
    </citation>
    <scope>NUCLEOTIDE SEQUENCE [LARGE SCALE GENOMIC DNA]</scope>
    <source>
        <strain evidence="9 10">DSM 108380</strain>
    </source>
</reference>
<comment type="caution">
    <text evidence="9">The sequence shown here is derived from an EMBL/GenBank/DDBJ whole genome shotgun (WGS) entry which is preliminary data.</text>
</comment>
<sequence length="347" mass="39736">MPGEEATLECGRWEILYDWVLISPCSERAAAIKPRADSRKRTGEDGKKTGDERTGTNEKKTVEDEKKTGDERTWDNEKKTVEDEKRTRDNEKKTREDGKRPRVRALNMLVGKTDRTLVFKATRIGTTVAIKPSIIKLLNYDAPNLYLELEYSGQDLSKFVDRRLMSNLSEDIAHQIWIDISSGVEYLYSKKILHLNIKARNILLSEGRRAKICDFGFSVQHAIEPVLWDGGTPAYIPPEFLHTSKRGRPADIWDYGLVIGFILRMWPLPSRGRWIVANIRKEKGDTAAKMLEWLDEVERSKERIPDKYSLLLKMLAIDPSKRITSSDLVKNLRALPQAKALTGELLL</sequence>
<evidence type="ECO:0000256" key="2">
    <source>
        <dbReference type="ARBA" id="ARBA00022527"/>
    </source>
</evidence>
<keyword evidence="4" id="KW-0547">Nucleotide-binding</keyword>
<dbReference type="Proteomes" id="UP000566819">
    <property type="component" value="Unassembled WGS sequence"/>
</dbReference>
<dbReference type="GO" id="GO:0035556">
    <property type="term" value="P:intracellular signal transduction"/>
    <property type="evidence" value="ECO:0007669"/>
    <property type="project" value="TreeGrafter"/>
</dbReference>
<name>A0A8H4RIR7_9HELO</name>
<keyword evidence="5" id="KW-0418">Kinase</keyword>
<protein>
    <recommendedName>
        <fullName evidence="8">Protein kinase domain-containing protein</fullName>
    </recommendedName>
</protein>
<keyword evidence="3" id="KW-0808">Transferase</keyword>
<evidence type="ECO:0000256" key="1">
    <source>
        <dbReference type="ARBA" id="ARBA00010791"/>
    </source>
</evidence>
<keyword evidence="10" id="KW-1185">Reference proteome</keyword>
<evidence type="ECO:0000256" key="7">
    <source>
        <dbReference type="SAM" id="MobiDB-lite"/>
    </source>
</evidence>
<dbReference type="InterPro" id="IPR011009">
    <property type="entry name" value="Kinase-like_dom_sf"/>
</dbReference>
<keyword evidence="6" id="KW-0067">ATP-binding</keyword>
<dbReference type="EMBL" id="JAAMPI010000552">
    <property type="protein sequence ID" value="KAF4630413.1"/>
    <property type="molecule type" value="Genomic_DNA"/>
</dbReference>
<dbReference type="InterPro" id="IPR000719">
    <property type="entry name" value="Prot_kinase_dom"/>
</dbReference>
<comment type="similarity">
    <text evidence="1">Belongs to the protein kinase superfamily. CAMK Ser/Thr protein kinase family. NIM1 subfamily.</text>
</comment>
<dbReference type="PANTHER" id="PTHR24346:SF82">
    <property type="entry name" value="KP78A-RELATED"/>
    <property type="match status" value="1"/>
</dbReference>
<proteinExistence type="inferred from homology"/>
<dbReference type="GO" id="GO:0005737">
    <property type="term" value="C:cytoplasm"/>
    <property type="evidence" value="ECO:0007669"/>
    <property type="project" value="TreeGrafter"/>
</dbReference>
<dbReference type="GO" id="GO:0004674">
    <property type="term" value="F:protein serine/threonine kinase activity"/>
    <property type="evidence" value="ECO:0007669"/>
    <property type="project" value="UniProtKB-KW"/>
</dbReference>
<dbReference type="SUPFAM" id="SSF56112">
    <property type="entry name" value="Protein kinase-like (PK-like)"/>
    <property type="match status" value="1"/>
</dbReference>
<evidence type="ECO:0000313" key="9">
    <source>
        <dbReference type="EMBL" id="KAF4630413.1"/>
    </source>
</evidence>
<evidence type="ECO:0000313" key="10">
    <source>
        <dbReference type="Proteomes" id="UP000566819"/>
    </source>
</evidence>
<keyword evidence="2" id="KW-0723">Serine/threonine-protein kinase</keyword>
<evidence type="ECO:0000256" key="3">
    <source>
        <dbReference type="ARBA" id="ARBA00022679"/>
    </source>
</evidence>
<evidence type="ECO:0000259" key="8">
    <source>
        <dbReference type="PROSITE" id="PS50011"/>
    </source>
</evidence>
<dbReference type="GO" id="GO:0005524">
    <property type="term" value="F:ATP binding"/>
    <property type="evidence" value="ECO:0007669"/>
    <property type="project" value="UniProtKB-KW"/>
</dbReference>
<feature type="domain" description="Protein kinase" evidence="8">
    <location>
        <begin position="48"/>
        <end position="335"/>
    </location>
</feature>
<evidence type="ECO:0000256" key="5">
    <source>
        <dbReference type="ARBA" id="ARBA00022777"/>
    </source>
</evidence>